<evidence type="ECO:0000256" key="3">
    <source>
        <dbReference type="ARBA" id="ARBA00004496"/>
    </source>
</evidence>
<evidence type="ECO:0000256" key="9">
    <source>
        <dbReference type="ARBA" id="ARBA00023110"/>
    </source>
</evidence>
<gene>
    <name evidence="13" type="ORF">ZYGR_0S01520</name>
</gene>
<dbReference type="InterPro" id="IPR019734">
    <property type="entry name" value="TPR_rpt"/>
</dbReference>
<dbReference type="GO" id="GO:0043022">
    <property type="term" value="F:ribosome binding"/>
    <property type="evidence" value="ECO:0007669"/>
    <property type="project" value="EnsemblFungi"/>
</dbReference>
<dbReference type="PRINTS" id="PR00153">
    <property type="entry name" value="CSAPPISMRASE"/>
</dbReference>
<dbReference type="OrthoDB" id="193499at2759"/>
<dbReference type="Proteomes" id="UP000187013">
    <property type="component" value="Unassembled WGS sequence"/>
</dbReference>
<dbReference type="Gene3D" id="2.40.100.10">
    <property type="entry name" value="Cyclophilin-like"/>
    <property type="match status" value="1"/>
</dbReference>
<comment type="subcellular location">
    <subcellularLocation>
        <location evidence="3">Cytoplasm</location>
    </subcellularLocation>
</comment>
<evidence type="ECO:0000256" key="11">
    <source>
        <dbReference type="PROSITE-ProRule" id="PRU00339"/>
    </source>
</evidence>
<proteinExistence type="inferred from homology"/>
<dbReference type="SUPFAM" id="SSF50891">
    <property type="entry name" value="Cyclophilin-like"/>
    <property type="match status" value="1"/>
</dbReference>
<evidence type="ECO:0000256" key="1">
    <source>
        <dbReference type="ARBA" id="ARBA00000971"/>
    </source>
</evidence>
<dbReference type="Gene3D" id="1.25.40.10">
    <property type="entry name" value="Tetratricopeptide repeat domain"/>
    <property type="match status" value="1"/>
</dbReference>
<feature type="domain" description="PPIase cyclophilin-type" evidence="12">
    <location>
        <begin position="7"/>
        <end position="173"/>
    </location>
</feature>
<dbReference type="GO" id="GO:0051082">
    <property type="term" value="F:unfolded protein binding"/>
    <property type="evidence" value="ECO:0007669"/>
    <property type="project" value="EnsemblFungi"/>
</dbReference>
<comment type="caution">
    <text evidence="13">The sequence shown here is derived from an EMBL/GenBank/DDBJ whole genome shotgun (WGS) entry which is preliminary data.</text>
</comment>
<reference evidence="13 14" key="1">
    <citation type="submission" date="2016-08" db="EMBL/GenBank/DDBJ databases">
        <title>Draft genome sequence of allopolyploid Zygosaccharomyces rouxii.</title>
        <authorList>
            <person name="Watanabe J."/>
            <person name="Uehara K."/>
            <person name="Mogi Y."/>
            <person name="Tsukioka Y."/>
        </authorList>
    </citation>
    <scope>NUCLEOTIDE SEQUENCE [LARGE SCALE GENOMIC DNA]</scope>
    <source>
        <strain evidence="13 14">NBRC 110957</strain>
    </source>
</reference>
<dbReference type="GO" id="GO:0042026">
    <property type="term" value="P:protein refolding"/>
    <property type="evidence" value="ECO:0007669"/>
    <property type="project" value="EnsemblFungi"/>
</dbReference>
<dbReference type="GO" id="GO:0016018">
    <property type="term" value="F:cyclosporin A binding"/>
    <property type="evidence" value="ECO:0007669"/>
    <property type="project" value="TreeGrafter"/>
</dbReference>
<dbReference type="PROSITE" id="PS50005">
    <property type="entry name" value="TPR"/>
    <property type="match status" value="1"/>
</dbReference>
<accession>A0A1Q3A2V6</accession>
<dbReference type="InterPro" id="IPR002130">
    <property type="entry name" value="Cyclophilin-type_PPIase_dom"/>
</dbReference>
<evidence type="ECO:0000256" key="4">
    <source>
        <dbReference type="ARBA" id="ARBA00010898"/>
    </source>
</evidence>
<dbReference type="EC" id="5.2.1.8" evidence="5"/>
<dbReference type="GO" id="GO:0005737">
    <property type="term" value="C:cytoplasm"/>
    <property type="evidence" value="ECO:0007669"/>
    <property type="project" value="UniProtKB-SubCell"/>
</dbReference>
<dbReference type="PANTHER" id="PTHR11071:SF561">
    <property type="entry name" value="PEPTIDYL-PROLYL CIS-TRANS ISOMERASE D-RELATED"/>
    <property type="match status" value="1"/>
</dbReference>
<keyword evidence="9" id="KW-0697">Rotamase</keyword>
<evidence type="ECO:0000313" key="14">
    <source>
        <dbReference type="Proteomes" id="UP000187013"/>
    </source>
</evidence>
<dbReference type="FunFam" id="2.40.100.10:FF:000045">
    <property type="entry name" value="Peptidyl-prolyl cis-trans isomerase D"/>
    <property type="match status" value="1"/>
</dbReference>
<dbReference type="InterPro" id="IPR011990">
    <property type="entry name" value="TPR-like_helical_dom_sf"/>
</dbReference>
<dbReference type="PANTHER" id="PTHR11071">
    <property type="entry name" value="PEPTIDYL-PROLYL CIS-TRANS ISOMERASE"/>
    <property type="match status" value="1"/>
</dbReference>
<dbReference type="SMART" id="SM00028">
    <property type="entry name" value="TPR"/>
    <property type="match status" value="1"/>
</dbReference>
<dbReference type="GO" id="GO:0003755">
    <property type="term" value="F:peptidyl-prolyl cis-trans isomerase activity"/>
    <property type="evidence" value="ECO:0007669"/>
    <property type="project" value="UniProtKB-KW"/>
</dbReference>
<organism evidence="13 14">
    <name type="scientific">Zygosaccharomyces rouxii</name>
    <dbReference type="NCBI Taxonomy" id="4956"/>
    <lineage>
        <taxon>Eukaryota</taxon>
        <taxon>Fungi</taxon>
        <taxon>Dikarya</taxon>
        <taxon>Ascomycota</taxon>
        <taxon>Saccharomycotina</taxon>
        <taxon>Saccharomycetes</taxon>
        <taxon>Saccharomycetales</taxon>
        <taxon>Saccharomycetaceae</taxon>
        <taxon>Zygosaccharomyces</taxon>
    </lineage>
</organism>
<evidence type="ECO:0000259" key="12">
    <source>
        <dbReference type="PROSITE" id="PS50072"/>
    </source>
</evidence>
<feature type="repeat" description="TPR" evidence="11">
    <location>
        <begin position="307"/>
        <end position="340"/>
    </location>
</feature>
<evidence type="ECO:0000256" key="2">
    <source>
        <dbReference type="ARBA" id="ARBA00002388"/>
    </source>
</evidence>
<dbReference type="PROSITE" id="PS50072">
    <property type="entry name" value="CSA_PPIASE_2"/>
    <property type="match status" value="1"/>
</dbReference>
<dbReference type="InterPro" id="IPR029000">
    <property type="entry name" value="Cyclophilin-like_dom_sf"/>
</dbReference>
<sequence length="370" mass="41494">MSRSKTYFDISIGGVPKGRMVFELFNDVVPKTAENFLKLCEGNSGMTKSKPDVPLSYKGSVFHRVIKDFMLQFGDFTNFNGTGGESIYGEKFEDENFALKHDKPFLLSMANAGPNTNGSQAFITCTPTPHLDGKHVVFGELIQGKRIARLIENQQTDVDDKPMREVKIDDCGLLPNNYVVPADAEKTPTDEFGDNYEEFIKYDEKVDKTNYESVITALNKVKAIGTEQYKKANYKVALSKYEKCDKFLKEYAPQGLTEEQSTTIEELRVSVPLNIALTALKVKEFGTAMVAGSEVLYQKSADEKAKAKALYRRGQAYTGMNDLDNALNDFEMAKSFQPNDQGIVKQLNDTKAKIKELDNKQKKSLSKMFS</sequence>
<dbReference type="Pfam" id="PF00515">
    <property type="entry name" value="TPR_1"/>
    <property type="match status" value="1"/>
</dbReference>
<dbReference type="eggNOG" id="KOG0546">
    <property type="taxonomic scope" value="Eukaryota"/>
</dbReference>
<evidence type="ECO:0000313" key="13">
    <source>
        <dbReference type="EMBL" id="GAV50018.1"/>
    </source>
</evidence>
<name>A0A1Q3A2V6_ZYGRO</name>
<comment type="similarity">
    <text evidence="4">Belongs to the cyclophilin-type PPIase family. PPIase D subfamily.</text>
</comment>
<comment type="function">
    <text evidence="2">PPIases accelerate the folding of proteins. It catalyzes the cis-trans isomerization of proline imidic peptide bonds in oligopeptides.</text>
</comment>
<comment type="catalytic activity">
    <reaction evidence="1">
        <text>[protein]-peptidylproline (omega=180) = [protein]-peptidylproline (omega=0)</text>
        <dbReference type="Rhea" id="RHEA:16237"/>
        <dbReference type="Rhea" id="RHEA-COMP:10747"/>
        <dbReference type="Rhea" id="RHEA-COMP:10748"/>
        <dbReference type="ChEBI" id="CHEBI:83833"/>
        <dbReference type="ChEBI" id="CHEBI:83834"/>
        <dbReference type="EC" id="5.2.1.8"/>
    </reaction>
</comment>
<dbReference type="OMA" id="EMEQNCN"/>
<dbReference type="PROSITE" id="PS00170">
    <property type="entry name" value="CSA_PPIASE_1"/>
    <property type="match status" value="1"/>
</dbReference>
<evidence type="ECO:0000256" key="10">
    <source>
        <dbReference type="ARBA" id="ARBA00023235"/>
    </source>
</evidence>
<keyword evidence="6" id="KW-0963">Cytoplasm</keyword>
<keyword evidence="7" id="KW-0677">Repeat</keyword>
<dbReference type="EMBL" id="BDGX01000019">
    <property type="protein sequence ID" value="GAV50018.1"/>
    <property type="molecule type" value="Genomic_DNA"/>
</dbReference>
<evidence type="ECO:0000256" key="5">
    <source>
        <dbReference type="ARBA" id="ARBA00013194"/>
    </source>
</evidence>
<dbReference type="AlphaFoldDB" id="A0A1Q3A2V6"/>
<dbReference type="InterPro" id="IPR020892">
    <property type="entry name" value="Cyclophilin-type_PPIase_CS"/>
</dbReference>
<evidence type="ECO:0000256" key="7">
    <source>
        <dbReference type="ARBA" id="ARBA00022737"/>
    </source>
</evidence>
<keyword evidence="10" id="KW-0413">Isomerase</keyword>
<evidence type="ECO:0000256" key="8">
    <source>
        <dbReference type="ARBA" id="ARBA00022803"/>
    </source>
</evidence>
<keyword evidence="8 11" id="KW-0802">TPR repeat</keyword>
<evidence type="ECO:0000256" key="6">
    <source>
        <dbReference type="ARBA" id="ARBA00022490"/>
    </source>
</evidence>
<protein>
    <recommendedName>
        <fullName evidence="5">peptidylprolyl isomerase</fullName>
        <ecNumber evidence="5">5.2.1.8</ecNumber>
    </recommendedName>
</protein>
<dbReference type="Pfam" id="PF00160">
    <property type="entry name" value="Pro_isomerase"/>
    <property type="match status" value="1"/>
</dbReference>
<dbReference type="FunFam" id="1.25.40.10:FF:000029">
    <property type="entry name" value="peptidyl-prolyl cis-trans isomerase D"/>
    <property type="match status" value="1"/>
</dbReference>
<dbReference type="SUPFAM" id="SSF48452">
    <property type="entry name" value="TPR-like"/>
    <property type="match status" value="1"/>
</dbReference>